<name>A0A3D9H3H0_9FLAO</name>
<dbReference type="RefSeq" id="WP_115817441.1">
    <property type="nucleotide sequence ID" value="NZ_QRDV01000004.1"/>
</dbReference>
<comment type="caution">
    <text evidence="1">The sequence shown here is derived from an EMBL/GenBank/DDBJ whole genome shotgun (WGS) entry which is preliminary data.</text>
</comment>
<accession>A0A3D9H3H0</accession>
<evidence type="ECO:0008006" key="3">
    <source>
        <dbReference type="Google" id="ProtNLM"/>
    </source>
</evidence>
<gene>
    <name evidence="1" type="ORF">DFQ10_104233</name>
</gene>
<proteinExistence type="predicted"/>
<dbReference type="OrthoDB" id="1436672at2"/>
<dbReference type="AlphaFoldDB" id="A0A3D9H3H0"/>
<protein>
    <recommendedName>
        <fullName evidence="3">TonB-like protein</fullName>
    </recommendedName>
</protein>
<evidence type="ECO:0000313" key="1">
    <source>
        <dbReference type="EMBL" id="RED44040.1"/>
    </source>
</evidence>
<keyword evidence="2" id="KW-1185">Reference proteome</keyword>
<reference evidence="1 2" key="1">
    <citation type="submission" date="2018-07" db="EMBL/GenBank/DDBJ databases">
        <title>Genomic Encyclopedia of Type Strains, Phase III (KMG-III): the genomes of soil and plant-associated and newly described type strains.</title>
        <authorList>
            <person name="Whitman W."/>
        </authorList>
    </citation>
    <scope>NUCLEOTIDE SEQUENCE [LARGE SCALE GENOMIC DNA]</scope>
    <source>
        <strain evidence="1 2">CECT 7946</strain>
    </source>
</reference>
<organism evidence="1 2">
    <name type="scientific">Winogradskyella eximia</name>
    <dbReference type="NCBI Taxonomy" id="262006"/>
    <lineage>
        <taxon>Bacteria</taxon>
        <taxon>Pseudomonadati</taxon>
        <taxon>Bacteroidota</taxon>
        <taxon>Flavobacteriia</taxon>
        <taxon>Flavobacteriales</taxon>
        <taxon>Flavobacteriaceae</taxon>
        <taxon>Winogradskyella</taxon>
    </lineage>
</organism>
<sequence>MKKRIIILGTTLAIVSVLCFGFTKWKSNAVTDSNLSNNKDLALESKEIHGPNLKAIPDLYYGVDTRFTAVQKSDVQNATSIYAFLNASEKDQIQHIKSVNLVVIKNNQQSELQAFGTTDLLTDGQMKLLRSMDYFNHFTIKTEFRGKNMETGIIEDKFFGPHITVVPETQATYADGKEALLQYLKENSLTDMNVIKDDKINAIKISFIISKQGDVTEVKHDAMSTGYTSIDEKFMELIKNIPGKWTPAVNDKGEKMEQEFVFTFGPRDRC</sequence>
<dbReference type="EMBL" id="QRDV01000004">
    <property type="protein sequence ID" value="RED44040.1"/>
    <property type="molecule type" value="Genomic_DNA"/>
</dbReference>
<dbReference type="Proteomes" id="UP000256980">
    <property type="component" value="Unassembled WGS sequence"/>
</dbReference>
<evidence type="ECO:0000313" key="2">
    <source>
        <dbReference type="Proteomes" id="UP000256980"/>
    </source>
</evidence>